<evidence type="ECO:0000313" key="2">
    <source>
        <dbReference type="Proteomes" id="UP000001471"/>
    </source>
</evidence>
<proteinExistence type="predicted"/>
<gene>
    <name evidence="1" type="ORF">PTRG_09782</name>
</gene>
<accession>B2WIH3</accession>
<dbReference type="AlphaFoldDB" id="B2WIH3"/>
<reference evidence="2" key="1">
    <citation type="journal article" date="2013" name="G3 (Bethesda)">
        <title>Comparative genomics of a plant-pathogenic fungus, Pyrenophora tritici-repentis, reveals transduplication and the impact of repeat elements on pathogenicity and population divergence.</title>
        <authorList>
            <person name="Manning V.A."/>
            <person name="Pandelova I."/>
            <person name="Dhillon B."/>
            <person name="Wilhelm L.J."/>
            <person name="Goodwin S.B."/>
            <person name="Berlin A.M."/>
            <person name="Figueroa M."/>
            <person name="Freitag M."/>
            <person name="Hane J.K."/>
            <person name="Henrissat B."/>
            <person name="Holman W.H."/>
            <person name="Kodira C.D."/>
            <person name="Martin J."/>
            <person name="Oliver R.P."/>
            <person name="Robbertse B."/>
            <person name="Schackwitz W."/>
            <person name="Schwartz D.C."/>
            <person name="Spatafora J.W."/>
            <person name="Turgeon B.G."/>
            <person name="Yandava C."/>
            <person name="Young S."/>
            <person name="Zhou S."/>
            <person name="Zeng Q."/>
            <person name="Grigoriev I.V."/>
            <person name="Ma L.-J."/>
            <person name="Ciuffetti L.M."/>
        </authorList>
    </citation>
    <scope>NUCLEOTIDE SEQUENCE [LARGE SCALE GENOMIC DNA]</scope>
    <source>
        <strain evidence="2">Pt-1C-BFP</strain>
    </source>
</reference>
<dbReference type="EMBL" id="DS231626">
    <property type="protein sequence ID" value="EDU42833.1"/>
    <property type="molecule type" value="Genomic_DNA"/>
</dbReference>
<sequence length="50" mass="5425">MDRLLGTTAPPWLNNPWKELSCPCCAKKGTIISTTPAGRQAGAQVRSELR</sequence>
<dbReference type="InParanoid" id="B2WIH3"/>
<protein>
    <submittedName>
        <fullName evidence="1">Uncharacterized protein</fullName>
    </submittedName>
</protein>
<organism evidence="1 2">
    <name type="scientific">Pyrenophora tritici-repentis (strain Pt-1C-BFP)</name>
    <name type="common">Wheat tan spot fungus</name>
    <name type="synonym">Drechslera tritici-repentis</name>
    <dbReference type="NCBI Taxonomy" id="426418"/>
    <lineage>
        <taxon>Eukaryota</taxon>
        <taxon>Fungi</taxon>
        <taxon>Dikarya</taxon>
        <taxon>Ascomycota</taxon>
        <taxon>Pezizomycotina</taxon>
        <taxon>Dothideomycetes</taxon>
        <taxon>Pleosporomycetidae</taxon>
        <taxon>Pleosporales</taxon>
        <taxon>Pleosporineae</taxon>
        <taxon>Pleosporaceae</taxon>
        <taxon>Pyrenophora</taxon>
    </lineage>
</organism>
<name>B2WIH3_PYRTR</name>
<dbReference type="HOGENOM" id="CLU_3125703_0_0_1"/>
<dbReference type="Proteomes" id="UP000001471">
    <property type="component" value="Unassembled WGS sequence"/>
</dbReference>
<evidence type="ECO:0000313" key="1">
    <source>
        <dbReference type="EMBL" id="EDU42833.1"/>
    </source>
</evidence>